<dbReference type="RefSeq" id="WP_076675833.1">
    <property type="nucleotide sequence ID" value="NZ_LT960611.1"/>
</dbReference>
<keyword evidence="1" id="KW-0175">Coiled coil</keyword>
<gene>
    <name evidence="2" type="ORF">VTAP4600_A3649</name>
</gene>
<dbReference type="AlphaFoldDB" id="A0A2N8ZIA1"/>
<evidence type="ECO:0000256" key="1">
    <source>
        <dbReference type="SAM" id="Coils"/>
    </source>
</evidence>
<name>A0A2N8ZIA1_9VIBR</name>
<dbReference type="Proteomes" id="UP000235828">
    <property type="component" value="Chromosome A"/>
</dbReference>
<evidence type="ECO:0000313" key="3">
    <source>
        <dbReference type="Proteomes" id="UP000235828"/>
    </source>
</evidence>
<evidence type="ECO:0008006" key="4">
    <source>
        <dbReference type="Google" id="ProtNLM"/>
    </source>
</evidence>
<reference evidence="2 3" key="1">
    <citation type="submission" date="2017-10" db="EMBL/GenBank/DDBJ databases">
        <authorList>
            <person name="Banno H."/>
            <person name="Chua N.-H."/>
        </authorList>
    </citation>
    <scope>NUCLEOTIDE SEQUENCE [LARGE SCALE GENOMIC DNA]</scope>
    <source>
        <strain evidence="2">Vibrio tapetis CECT4600</strain>
    </source>
</reference>
<keyword evidence="3" id="KW-1185">Reference proteome</keyword>
<dbReference type="EMBL" id="LT960611">
    <property type="protein sequence ID" value="SON51596.1"/>
    <property type="molecule type" value="Genomic_DNA"/>
</dbReference>
<protein>
    <recommendedName>
        <fullName evidence="4">KfrA N-terminal DNA-binding domain-containing protein</fullName>
    </recommendedName>
</protein>
<proteinExistence type="predicted"/>
<dbReference type="OrthoDB" id="6401497at2"/>
<accession>A0A2N8ZIA1</accession>
<sequence>MNKPAVERLQDALERLLEGKPERVKATGRLTLNKINREAGLGQSYIHKFKTFINETANPTIEKYNNNLNNPTSDCLSTAPTSVEASVVDKFKADLKREENLKVKYRKERDELNARLKELESINNTLMYRVYELQGELSFSVHEMKDKGLNE</sequence>
<feature type="coiled-coil region" evidence="1">
    <location>
        <begin position="88"/>
        <end position="129"/>
    </location>
</feature>
<dbReference type="KEGG" id="vta:A3649"/>
<evidence type="ECO:0000313" key="2">
    <source>
        <dbReference type="EMBL" id="SON51596.1"/>
    </source>
</evidence>
<organism evidence="2 3">
    <name type="scientific">Vibrio tapetis subsp. tapetis</name>
    <dbReference type="NCBI Taxonomy" id="1671868"/>
    <lineage>
        <taxon>Bacteria</taxon>
        <taxon>Pseudomonadati</taxon>
        <taxon>Pseudomonadota</taxon>
        <taxon>Gammaproteobacteria</taxon>
        <taxon>Vibrionales</taxon>
        <taxon>Vibrionaceae</taxon>
        <taxon>Vibrio</taxon>
    </lineage>
</organism>